<keyword evidence="13" id="KW-1185">Reference proteome</keyword>
<keyword evidence="4" id="KW-0813">Transport</keyword>
<evidence type="ECO:0000256" key="6">
    <source>
        <dbReference type="ARBA" id="ARBA00022692"/>
    </source>
</evidence>
<evidence type="ECO:0000256" key="10">
    <source>
        <dbReference type="ARBA" id="ARBA00023136"/>
    </source>
</evidence>
<keyword evidence="10 11" id="KW-0472">Membrane</keyword>
<keyword evidence="7" id="KW-0653">Protein transport</keyword>
<dbReference type="AlphaFoldDB" id="A0A7D3XEN4"/>
<evidence type="ECO:0000313" key="13">
    <source>
        <dbReference type="Proteomes" id="UP000500961"/>
    </source>
</evidence>
<dbReference type="GO" id="GO:0015031">
    <property type="term" value="P:protein transport"/>
    <property type="evidence" value="ECO:0007669"/>
    <property type="project" value="UniProtKB-KW"/>
</dbReference>
<evidence type="ECO:0000256" key="3">
    <source>
        <dbReference type="ARBA" id="ARBA00014962"/>
    </source>
</evidence>
<evidence type="ECO:0000256" key="7">
    <source>
        <dbReference type="ARBA" id="ARBA00022927"/>
    </source>
</evidence>
<keyword evidence="9" id="KW-0811">Translocation</keyword>
<accession>A0A7D3XEN4</accession>
<evidence type="ECO:0000256" key="11">
    <source>
        <dbReference type="SAM" id="Phobius"/>
    </source>
</evidence>
<organism evidence="12 13">
    <name type="scientific">Tenuifilum thalassicum</name>
    <dbReference type="NCBI Taxonomy" id="2590900"/>
    <lineage>
        <taxon>Bacteria</taxon>
        <taxon>Pseudomonadati</taxon>
        <taxon>Bacteroidota</taxon>
        <taxon>Bacteroidia</taxon>
        <taxon>Bacteroidales</taxon>
        <taxon>Tenuifilaceae</taxon>
        <taxon>Tenuifilum</taxon>
    </lineage>
</organism>
<dbReference type="PANTHER" id="PTHR33909:SF1">
    <property type="entry name" value="SEC TRANSLOCON ACCESSORY COMPLEX SUBUNIT YAJC"/>
    <property type="match status" value="1"/>
</dbReference>
<evidence type="ECO:0000256" key="1">
    <source>
        <dbReference type="ARBA" id="ARBA00004162"/>
    </source>
</evidence>
<evidence type="ECO:0000256" key="8">
    <source>
        <dbReference type="ARBA" id="ARBA00022989"/>
    </source>
</evidence>
<evidence type="ECO:0000256" key="5">
    <source>
        <dbReference type="ARBA" id="ARBA00022475"/>
    </source>
</evidence>
<sequence length="103" mass="11854">MITSFITLQAQQGANPMMTFLMFGLIIVVFYFFMIRPQMKRQKELRKFQESLKKGDKVIIAGGVYGKVTEVKEEYVKVEISDNVEVKVAKSTVIRDVSDIQTR</sequence>
<dbReference type="RefSeq" id="WP_173074528.1">
    <property type="nucleotide sequence ID" value="NZ_CP041345.1"/>
</dbReference>
<feature type="transmembrane region" description="Helical" evidence="11">
    <location>
        <begin position="17"/>
        <end position="35"/>
    </location>
</feature>
<keyword evidence="8 11" id="KW-1133">Transmembrane helix</keyword>
<dbReference type="KEGG" id="ttz:FHG85_07480"/>
<dbReference type="InterPro" id="IPR003849">
    <property type="entry name" value="Preprotein_translocase_YajC"/>
</dbReference>
<protein>
    <recommendedName>
        <fullName evidence="3">Sec translocon accessory complex subunit YajC</fullName>
    </recommendedName>
</protein>
<dbReference type="SMART" id="SM01323">
    <property type="entry name" value="YajC"/>
    <property type="match status" value="1"/>
</dbReference>
<dbReference type="NCBIfam" id="TIGR00739">
    <property type="entry name" value="yajC"/>
    <property type="match status" value="1"/>
</dbReference>
<dbReference type="PRINTS" id="PR01853">
    <property type="entry name" value="YAJCTRNLCASE"/>
</dbReference>
<gene>
    <name evidence="12" type="primary">yajC</name>
    <name evidence="12" type="ORF">FHG85_07480</name>
</gene>
<keyword evidence="6 11" id="KW-0812">Transmembrane</keyword>
<keyword evidence="5" id="KW-1003">Cell membrane</keyword>
<evidence type="ECO:0000256" key="2">
    <source>
        <dbReference type="ARBA" id="ARBA00006742"/>
    </source>
</evidence>
<evidence type="ECO:0000256" key="9">
    <source>
        <dbReference type="ARBA" id="ARBA00023010"/>
    </source>
</evidence>
<dbReference type="PANTHER" id="PTHR33909">
    <property type="entry name" value="SEC TRANSLOCON ACCESSORY COMPLEX SUBUNIT YAJC"/>
    <property type="match status" value="1"/>
</dbReference>
<dbReference type="GO" id="GO:0005886">
    <property type="term" value="C:plasma membrane"/>
    <property type="evidence" value="ECO:0007669"/>
    <property type="project" value="UniProtKB-SubCell"/>
</dbReference>
<name>A0A7D3XEN4_9BACT</name>
<evidence type="ECO:0000313" key="12">
    <source>
        <dbReference type="EMBL" id="QKG80107.1"/>
    </source>
</evidence>
<proteinExistence type="inferred from homology"/>
<dbReference type="Pfam" id="PF02699">
    <property type="entry name" value="YajC"/>
    <property type="match status" value="1"/>
</dbReference>
<comment type="similarity">
    <text evidence="2">Belongs to the YajC family.</text>
</comment>
<dbReference type="EMBL" id="CP041345">
    <property type="protein sequence ID" value="QKG80107.1"/>
    <property type="molecule type" value="Genomic_DNA"/>
</dbReference>
<evidence type="ECO:0000256" key="4">
    <source>
        <dbReference type="ARBA" id="ARBA00022448"/>
    </source>
</evidence>
<comment type="subcellular location">
    <subcellularLocation>
        <location evidence="1">Cell membrane</location>
        <topology evidence="1">Single-pass membrane protein</topology>
    </subcellularLocation>
</comment>
<reference evidence="12 13" key="1">
    <citation type="submission" date="2019-07" db="EMBL/GenBank/DDBJ databases">
        <title>Thalassofilum flectens gen. nov., sp. nov., a novel moderate thermophilic anaerobe from a shallow sea hot spring in Kunashir Island (Russia), representing a new family in the order Bacteroidales, and proposal of Thalassofilacea fam. nov.</title>
        <authorList>
            <person name="Kochetkova T.V."/>
            <person name="Podosokorskaya O.A."/>
            <person name="Novikov A."/>
            <person name="Elcheninov A.G."/>
            <person name="Toshchakov S.V."/>
            <person name="Kublanov I.V."/>
        </authorList>
    </citation>
    <scope>NUCLEOTIDE SEQUENCE [LARGE SCALE GENOMIC DNA]</scope>
    <source>
        <strain evidence="12 13">38-H</strain>
    </source>
</reference>
<dbReference type="Proteomes" id="UP000500961">
    <property type="component" value="Chromosome"/>
</dbReference>